<name>A0A5K1HI26_9MAGN</name>
<gene>
    <name evidence="2" type="ORF">NYM_LOCUS29858</name>
</gene>
<dbReference type="GO" id="GO:0005737">
    <property type="term" value="C:cytoplasm"/>
    <property type="evidence" value="ECO:0007669"/>
    <property type="project" value="TreeGrafter"/>
</dbReference>
<dbReference type="InterPro" id="IPR027417">
    <property type="entry name" value="P-loop_NTPase"/>
</dbReference>
<dbReference type="InterPro" id="IPR050566">
    <property type="entry name" value="Deoxyribonucleoside_kinase"/>
</dbReference>
<evidence type="ECO:0000313" key="2">
    <source>
        <dbReference type="EMBL" id="VVW87603.1"/>
    </source>
</evidence>
<feature type="domain" description="Deoxynucleoside kinase" evidence="1">
    <location>
        <begin position="7"/>
        <end position="81"/>
    </location>
</feature>
<reference evidence="2" key="1">
    <citation type="submission" date="2019-09" db="EMBL/GenBank/DDBJ databases">
        <authorList>
            <person name="Zhang L."/>
        </authorList>
    </citation>
    <scope>NUCLEOTIDE SEQUENCE</scope>
</reference>
<accession>A0A5K1HI26</accession>
<dbReference type="PANTHER" id="PTHR10513">
    <property type="entry name" value="DEOXYNUCLEOSIDE KINASE"/>
    <property type="match status" value="1"/>
</dbReference>
<dbReference type="AlphaFoldDB" id="A0A5K1HI26"/>
<dbReference type="GO" id="GO:0019136">
    <property type="term" value="F:deoxynucleoside kinase activity"/>
    <property type="evidence" value="ECO:0007669"/>
    <property type="project" value="TreeGrafter"/>
</dbReference>
<proteinExistence type="predicted"/>
<organism evidence="2">
    <name type="scientific">Nymphaea colorata</name>
    <name type="common">pocket water lily</name>
    <dbReference type="NCBI Taxonomy" id="210225"/>
    <lineage>
        <taxon>Eukaryota</taxon>
        <taxon>Viridiplantae</taxon>
        <taxon>Streptophyta</taxon>
        <taxon>Embryophyta</taxon>
        <taxon>Tracheophyta</taxon>
        <taxon>Spermatophyta</taxon>
        <taxon>Magnoliopsida</taxon>
        <taxon>Nymphaeales</taxon>
        <taxon>Nymphaeaceae</taxon>
        <taxon>Nymphaea</taxon>
    </lineage>
</organism>
<dbReference type="Gene3D" id="3.40.50.300">
    <property type="entry name" value="P-loop containing nucleotide triphosphate hydrolases"/>
    <property type="match status" value="1"/>
</dbReference>
<dbReference type="InterPro" id="IPR031314">
    <property type="entry name" value="DNK_dom"/>
</dbReference>
<evidence type="ECO:0000259" key="1">
    <source>
        <dbReference type="Pfam" id="PF01712"/>
    </source>
</evidence>
<dbReference type="PANTHER" id="PTHR10513:SF35">
    <property type="entry name" value="DEOXYADENOSINE KINASE"/>
    <property type="match status" value="1"/>
</dbReference>
<dbReference type="SUPFAM" id="SSF52540">
    <property type="entry name" value="P-loop containing nucleoside triphosphate hydrolases"/>
    <property type="match status" value="1"/>
</dbReference>
<sequence>MSKIVYSIEGNIGSGKSTLLQLLRSHIPTMTVSPEPIGEWQRIGSHNILDAYYKDSKRWAYSFQTYALLTRMNQLFRMVRAPQTGLLFT</sequence>
<protein>
    <recommendedName>
        <fullName evidence="1">Deoxynucleoside kinase domain-containing protein</fullName>
    </recommendedName>
</protein>
<dbReference type="EMBL" id="LR722078">
    <property type="protein sequence ID" value="VVW87603.1"/>
    <property type="molecule type" value="Genomic_DNA"/>
</dbReference>
<dbReference type="Pfam" id="PF01712">
    <property type="entry name" value="dNK"/>
    <property type="match status" value="1"/>
</dbReference>